<name>A0ACC3D689_9PEZI</name>
<proteinExistence type="predicted"/>
<comment type="caution">
    <text evidence="1">The sequence shown here is derived from an EMBL/GenBank/DDBJ whole genome shotgun (WGS) entry which is preliminary data.</text>
</comment>
<reference evidence="1" key="1">
    <citation type="submission" date="2024-09" db="EMBL/GenBank/DDBJ databases">
        <title>Black Yeasts Isolated from many extreme environments.</title>
        <authorList>
            <person name="Coleine C."/>
            <person name="Stajich J.E."/>
            <person name="Selbmann L."/>
        </authorList>
    </citation>
    <scope>NUCLEOTIDE SEQUENCE</scope>
    <source>
        <strain evidence="1">CCFEE 5737</strain>
    </source>
</reference>
<dbReference type="EMBL" id="JAWDJW010007332">
    <property type="protein sequence ID" value="KAK3062352.1"/>
    <property type="molecule type" value="Genomic_DNA"/>
</dbReference>
<protein>
    <submittedName>
        <fullName evidence="1">Uncharacterized protein</fullName>
    </submittedName>
</protein>
<organism evidence="1 2">
    <name type="scientific">Coniosporium uncinatum</name>
    <dbReference type="NCBI Taxonomy" id="93489"/>
    <lineage>
        <taxon>Eukaryota</taxon>
        <taxon>Fungi</taxon>
        <taxon>Dikarya</taxon>
        <taxon>Ascomycota</taxon>
        <taxon>Pezizomycotina</taxon>
        <taxon>Dothideomycetes</taxon>
        <taxon>Dothideomycetes incertae sedis</taxon>
        <taxon>Coniosporium</taxon>
    </lineage>
</organism>
<feature type="non-terminal residue" evidence="1">
    <location>
        <position position="397"/>
    </location>
</feature>
<dbReference type="Proteomes" id="UP001186974">
    <property type="component" value="Unassembled WGS sequence"/>
</dbReference>
<sequence>MAPIDHHHRSTTKSSHKPFKTKHASKSELKDRAKGKVGGGGAATASEDRGKRRTPSQQIMSKLERKNQAKQKREVKGRQHDEARSVFQGREGAPRVVAIVPLCEGVSGGRVRRGLEGAAGTGDMLGEEKKGDVDVDGSDGVVNGQEQEGWTRFEAERFRQKIQWLVVRRDLVAVLDACRVADFVVLALSATEEVDEKGEMLLRCIEGQGVSNVFVVVQGLGEVEAPKRRQQVTASLKSFVTHFFPTVERVHSVDSRQESLNLVRSLCTTTPKSVRWREDRSWMVVEDVRWPSGKQAVGDGEATGEVVMTGVVRGKNLKADRLVHVGDWGDYQIDRITAAPLERKKKATEETMAVDGESAMDPLDQPTEEQDNLAELAPEEVVMDDAADMTVSVAPSE</sequence>
<accession>A0ACC3D689</accession>
<evidence type="ECO:0000313" key="2">
    <source>
        <dbReference type="Proteomes" id="UP001186974"/>
    </source>
</evidence>
<evidence type="ECO:0000313" key="1">
    <source>
        <dbReference type="EMBL" id="KAK3062352.1"/>
    </source>
</evidence>
<keyword evidence="2" id="KW-1185">Reference proteome</keyword>
<gene>
    <name evidence="1" type="ORF">LTS18_004225</name>
</gene>